<dbReference type="AlphaFoldDB" id="A0AAU9XGN8"/>
<evidence type="ECO:0000313" key="1">
    <source>
        <dbReference type="EMBL" id="CAH3147374.1"/>
    </source>
</evidence>
<keyword evidence="2" id="KW-1185">Reference proteome</keyword>
<dbReference type="PANTHER" id="PTHR31424">
    <property type="entry name" value="PROTEIN CBG23806"/>
    <property type="match status" value="1"/>
</dbReference>
<accession>A0AAU9XGN8</accession>
<gene>
    <name evidence="1" type="ORF">PMEA_00023359</name>
</gene>
<dbReference type="PANTHER" id="PTHR31424:SF3">
    <property type="entry name" value="RING-TYPE DOMAIN-CONTAINING PROTEIN"/>
    <property type="match status" value="1"/>
</dbReference>
<name>A0AAU9XGN8_9CNID</name>
<comment type="caution">
    <text evidence="1">The sequence shown here is derived from an EMBL/GenBank/DDBJ whole genome shotgun (WGS) entry which is preliminary data.</text>
</comment>
<reference evidence="1 2" key="1">
    <citation type="submission" date="2022-05" db="EMBL/GenBank/DDBJ databases">
        <authorList>
            <consortium name="Genoscope - CEA"/>
            <person name="William W."/>
        </authorList>
    </citation>
    <scope>NUCLEOTIDE SEQUENCE [LARGE SCALE GENOMIC DNA]</scope>
</reference>
<organism evidence="1 2">
    <name type="scientific">Pocillopora meandrina</name>
    <dbReference type="NCBI Taxonomy" id="46732"/>
    <lineage>
        <taxon>Eukaryota</taxon>
        <taxon>Metazoa</taxon>
        <taxon>Cnidaria</taxon>
        <taxon>Anthozoa</taxon>
        <taxon>Hexacorallia</taxon>
        <taxon>Scleractinia</taxon>
        <taxon>Astrocoeniina</taxon>
        <taxon>Pocilloporidae</taxon>
        <taxon>Pocillopora</taxon>
    </lineage>
</organism>
<dbReference type="EMBL" id="CALNXJ010000043">
    <property type="protein sequence ID" value="CAH3147374.1"/>
    <property type="molecule type" value="Genomic_DNA"/>
</dbReference>
<protein>
    <submittedName>
        <fullName evidence="1">Uncharacterized protein</fullName>
    </submittedName>
</protein>
<sequence length="171" mass="19978">MIMGLKGAASDYACVWCKIHKIQRWDMTKDLDFYNSGELKRTSQEIRYFHGSKKFCCIHPPLFNIELDHVVLDELYLMMRITDRLTENIITEVMERDSKADFLKKRGEDKGIYFKRLISVINDLGITFLVWEKTNADGKGSCLYDWTSIMGSDKKKLCHLLPSQLESRDIL</sequence>
<dbReference type="Proteomes" id="UP001159428">
    <property type="component" value="Unassembled WGS sequence"/>
</dbReference>
<evidence type="ECO:0000313" key="2">
    <source>
        <dbReference type="Proteomes" id="UP001159428"/>
    </source>
</evidence>
<proteinExistence type="predicted"/>